<sequence>MEERNRRAPWWLIAQLWGLDVLAAAFLWGLSIAAFAQVVVIDEGPLILLGVAAWMTALVRRLSAAASGKGWYVRYYRSHIALLMVVTLCVTLAALWMLFFYVGQSMIGDLGRVAFPMLLVVLLPILSRIGLSKSAIALMRDLIIGIVYASACIVPTEYMCMGTIRISTAPVWYFSILIGLFFMMRRGWRDGGLEGSVSVIITVGLLLLMLAALATSISAPFYERSFCVMVAMGCACLQVLMRLRGTISTDAFFSIGWAVMALPPLLGIVMFTPECW</sequence>
<gene>
    <name evidence="2" type="ORF">H9862_05470</name>
</gene>
<reference evidence="2" key="1">
    <citation type="journal article" date="2021" name="PeerJ">
        <title>Extensive microbial diversity within the chicken gut microbiome revealed by metagenomics and culture.</title>
        <authorList>
            <person name="Gilroy R."/>
            <person name="Ravi A."/>
            <person name="Getino M."/>
            <person name="Pursley I."/>
            <person name="Horton D.L."/>
            <person name="Alikhan N.F."/>
            <person name="Baker D."/>
            <person name="Gharbi K."/>
            <person name="Hall N."/>
            <person name="Watson M."/>
            <person name="Adriaenssens E.M."/>
            <person name="Foster-Nyarko E."/>
            <person name="Jarju S."/>
            <person name="Secka A."/>
            <person name="Antonio M."/>
            <person name="Oren A."/>
            <person name="Chaudhuri R.R."/>
            <person name="La Ragione R."/>
            <person name="Hildebrand F."/>
            <person name="Pallen M.J."/>
        </authorList>
    </citation>
    <scope>NUCLEOTIDE SEQUENCE</scope>
    <source>
        <strain evidence="2">14975</strain>
    </source>
</reference>
<dbReference type="Proteomes" id="UP000823964">
    <property type="component" value="Unassembled WGS sequence"/>
</dbReference>
<feature type="transmembrane region" description="Helical" evidence="1">
    <location>
        <begin position="195"/>
        <end position="215"/>
    </location>
</feature>
<feature type="transmembrane region" description="Helical" evidence="1">
    <location>
        <begin position="252"/>
        <end position="271"/>
    </location>
</feature>
<evidence type="ECO:0000313" key="3">
    <source>
        <dbReference type="Proteomes" id="UP000823964"/>
    </source>
</evidence>
<feature type="transmembrane region" description="Helical" evidence="1">
    <location>
        <begin position="164"/>
        <end position="183"/>
    </location>
</feature>
<feature type="transmembrane region" description="Helical" evidence="1">
    <location>
        <begin position="46"/>
        <end position="68"/>
    </location>
</feature>
<feature type="transmembrane region" description="Helical" evidence="1">
    <location>
        <begin position="113"/>
        <end position="131"/>
    </location>
</feature>
<evidence type="ECO:0000256" key="1">
    <source>
        <dbReference type="SAM" id="Phobius"/>
    </source>
</evidence>
<organism evidence="2 3">
    <name type="scientific">Candidatus Akkermansia intestinigallinarum</name>
    <dbReference type="NCBI Taxonomy" id="2838431"/>
    <lineage>
        <taxon>Bacteria</taxon>
        <taxon>Pseudomonadati</taxon>
        <taxon>Verrucomicrobiota</taxon>
        <taxon>Verrucomicrobiia</taxon>
        <taxon>Verrucomicrobiales</taxon>
        <taxon>Akkermansiaceae</taxon>
        <taxon>Akkermansia</taxon>
    </lineage>
</organism>
<feature type="transmembrane region" description="Helical" evidence="1">
    <location>
        <begin position="80"/>
        <end position="101"/>
    </location>
</feature>
<dbReference type="EMBL" id="DXFQ01000096">
    <property type="protein sequence ID" value="HIX20037.1"/>
    <property type="molecule type" value="Genomic_DNA"/>
</dbReference>
<evidence type="ECO:0000313" key="2">
    <source>
        <dbReference type="EMBL" id="HIX20037.1"/>
    </source>
</evidence>
<keyword evidence="1" id="KW-0812">Transmembrane</keyword>
<comment type="caution">
    <text evidence="2">The sequence shown here is derived from an EMBL/GenBank/DDBJ whole genome shotgun (WGS) entry which is preliminary data.</text>
</comment>
<name>A0A9D1VBR4_9BACT</name>
<dbReference type="AlphaFoldDB" id="A0A9D1VBR4"/>
<protein>
    <submittedName>
        <fullName evidence="2">Uncharacterized protein</fullName>
    </submittedName>
</protein>
<keyword evidence="1" id="KW-1133">Transmembrane helix</keyword>
<proteinExistence type="predicted"/>
<keyword evidence="1" id="KW-0472">Membrane</keyword>
<feature type="transmembrane region" description="Helical" evidence="1">
    <location>
        <begin position="12"/>
        <end position="40"/>
    </location>
</feature>
<accession>A0A9D1VBR4</accession>
<reference evidence="2" key="2">
    <citation type="submission" date="2021-04" db="EMBL/GenBank/DDBJ databases">
        <authorList>
            <person name="Gilroy R."/>
        </authorList>
    </citation>
    <scope>NUCLEOTIDE SEQUENCE</scope>
    <source>
        <strain evidence="2">14975</strain>
    </source>
</reference>